<dbReference type="GO" id="GO:0003723">
    <property type="term" value="F:RNA binding"/>
    <property type="evidence" value="ECO:0007669"/>
    <property type="project" value="UniProtKB-UniRule"/>
</dbReference>
<dbReference type="Proteomes" id="UP001203207">
    <property type="component" value="Unassembled WGS sequence"/>
</dbReference>
<dbReference type="NCBIfam" id="TIGR00729">
    <property type="entry name" value="ribonuclease HII"/>
    <property type="match status" value="1"/>
</dbReference>
<comment type="catalytic activity">
    <reaction evidence="1 14 15 16">
        <text>Endonucleolytic cleavage to 5'-phosphomonoester.</text>
        <dbReference type="EC" id="3.1.26.4"/>
    </reaction>
</comment>
<keyword evidence="12 14" id="KW-0378">Hydrolase</keyword>
<dbReference type="Gene3D" id="3.30.420.10">
    <property type="entry name" value="Ribonuclease H-like superfamily/Ribonuclease H"/>
    <property type="match status" value="1"/>
</dbReference>
<dbReference type="PANTHER" id="PTHR10954:SF23">
    <property type="entry name" value="RIBONUCLEASE"/>
    <property type="match status" value="1"/>
</dbReference>
<dbReference type="PANTHER" id="PTHR10954">
    <property type="entry name" value="RIBONUCLEASE H2 SUBUNIT A"/>
    <property type="match status" value="1"/>
</dbReference>
<evidence type="ECO:0000256" key="1">
    <source>
        <dbReference type="ARBA" id="ARBA00000077"/>
    </source>
</evidence>
<keyword evidence="10 14" id="KW-0479">Metal-binding</keyword>
<dbReference type="SUPFAM" id="SSF53098">
    <property type="entry name" value="Ribonuclease H-like"/>
    <property type="match status" value="1"/>
</dbReference>
<evidence type="ECO:0000256" key="13">
    <source>
        <dbReference type="ARBA" id="ARBA00023211"/>
    </source>
</evidence>
<dbReference type="RefSeq" id="WP_250583797.1">
    <property type="nucleotide sequence ID" value="NZ_JAKRVX010000002.1"/>
</dbReference>
<evidence type="ECO:0000256" key="10">
    <source>
        <dbReference type="ARBA" id="ARBA00022723"/>
    </source>
</evidence>
<evidence type="ECO:0000256" key="6">
    <source>
        <dbReference type="ARBA" id="ARBA00012180"/>
    </source>
</evidence>
<evidence type="ECO:0000256" key="14">
    <source>
        <dbReference type="HAMAP-Rule" id="MF_00052"/>
    </source>
</evidence>
<dbReference type="PROSITE" id="PS51257">
    <property type="entry name" value="PROKAR_LIPOPROTEIN"/>
    <property type="match status" value="1"/>
</dbReference>
<evidence type="ECO:0000313" key="18">
    <source>
        <dbReference type="EMBL" id="MCL9816730.1"/>
    </source>
</evidence>
<comment type="function">
    <text evidence="3 14 16">Endonuclease that specifically degrades the RNA of RNA-DNA hybrids.</text>
</comment>
<dbReference type="HAMAP" id="MF_00052_A">
    <property type="entry name" value="RNase_HII_A"/>
    <property type="match status" value="1"/>
</dbReference>
<evidence type="ECO:0000256" key="15">
    <source>
        <dbReference type="PROSITE-ProRule" id="PRU01319"/>
    </source>
</evidence>
<evidence type="ECO:0000256" key="16">
    <source>
        <dbReference type="RuleBase" id="RU003515"/>
    </source>
</evidence>
<evidence type="ECO:0000256" key="7">
    <source>
        <dbReference type="ARBA" id="ARBA00019179"/>
    </source>
</evidence>
<sequence>MRCGVDEAGKGPVIGPMVAACVRADETALPSGINDSKQVTPTKRESIAQTLVADPSIEIGLGIITVEEIDDPETDMNSLTVRGQVRAINAVVNEADEVVVDAGDVSAERFGNRIVDGVSTPVTVVSEHRADETYPLVAAASIVAKVERDRRIETLKAEYADFGDLGSGYPSDPNTRSFLETYIATHGDVPACARRSWATCDDLLAAASQSGLSDFD</sequence>
<dbReference type="Pfam" id="PF01351">
    <property type="entry name" value="RNase_HII"/>
    <property type="match status" value="1"/>
</dbReference>
<keyword evidence="9 14" id="KW-0540">Nuclease</keyword>
<keyword evidence="19" id="KW-1185">Reference proteome</keyword>
<dbReference type="InterPro" id="IPR023160">
    <property type="entry name" value="RNase_HII_hlx-loop-hlx_cap_dom"/>
</dbReference>
<evidence type="ECO:0000256" key="12">
    <source>
        <dbReference type="ARBA" id="ARBA00022801"/>
    </source>
</evidence>
<gene>
    <name evidence="14 18" type="primary">rnhB</name>
    <name evidence="18" type="ORF">AArcSt2_07210</name>
</gene>
<proteinExistence type="inferred from homology"/>
<feature type="binding site" evidence="14 15">
    <location>
        <position position="7"/>
    </location>
    <ligand>
        <name>a divalent metal cation</name>
        <dbReference type="ChEBI" id="CHEBI:60240"/>
    </ligand>
</feature>
<comment type="cofactor">
    <cofactor evidence="14 15">
        <name>Mn(2+)</name>
        <dbReference type="ChEBI" id="CHEBI:29035"/>
    </cofactor>
    <cofactor evidence="14 15">
        <name>Mg(2+)</name>
        <dbReference type="ChEBI" id="CHEBI:18420"/>
    </cofactor>
    <text evidence="14 15">Manganese or magnesium. Binds 1 divalent metal ion per monomer in the absence of substrate. May bind a second metal ion after substrate binding.</text>
</comment>
<dbReference type="EC" id="3.1.26.4" evidence="6 14"/>
<evidence type="ECO:0000256" key="8">
    <source>
        <dbReference type="ARBA" id="ARBA00022490"/>
    </source>
</evidence>
<dbReference type="EMBL" id="JAKRVX010000002">
    <property type="protein sequence ID" value="MCL9816730.1"/>
    <property type="molecule type" value="Genomic_DNA"/>
</dbReference>
<feature type="binding site" evidence="14 15">
    <location>
        <position position="6"/>
    </location>
    <ligand>
        <name>a divalent metal cation</name>
        <dbReference type="ChEBI" id="CHEBI:60240"/>
    </ligand>
</feature>
<comment type="similarity">
    <text evidence="5 14 16">Belongs to the RNase HII family.</text>
</comment>
<evidence type="ECO:0000256" key="3">
    <source>
        <dbReference type="ARBA" id="ARBA00004065"/>
    </source>
</evidence>
<evidence type="ECO:0000256" key="4">
    <source>
        <dbReference type="ARBA" id="ARBA00004496"/>
    </source>
</evidence>
<protein>
    <recommendedName>
        <fullName evidence="7 14">Ribonuclease HII</fullName>
        <shortName evidence="14">RNase HII</shortName>
        <ecNumber evidence="6 14">3.1.26.4</ecNumber>
    </recommendedName>
</protein>
<dbReference type="GO" id="GO:0032299">
    <property type="term" value="C:ribonuclease H2 complex"/>
    <property type="evidence" value="ECO:0007669"/>
    <property type="project" value="TreeGrafter"/>
</dbReference>
<evidence type="ECO:0000256" key="2">
    <source>
        <dbReference type="ARBA" id="ARBA00001946"/>
    </source>
</evidence>
<keyword evidence="13 14" id="KW-0464">Manganese</keyword>
<dbReference type="GO" id="GO:0006298">
    <property type="term" value="P:mismatch repair"/>
    <property type="evidence" value="ECO:0007669"/>
    <property type="project" value="TreeGrafter"/>
</dbReference>
<dbReference type="Gene3D" id="1.10.10.460">
    <property type="entry name" value="Ribonuclease hii. Domain 2"/>
    <property type="match status" value="1"/>
</dbReference>
<comment type="subcellular location">
    <subcellularLocation>
        <location evidence="4 14">Cytoplasm</location>
    </subcellularLocation>
</comment>
<evidence type="ECO:0000256" key="11">
    <source>
        <dbReference type="ARBA" id="ARBA00022759"/>
    </source>
</evidence>
<dbReference type="InterPro" id="IPR001352">
    <property type="entry name" value="RNase_HII/HIII"/>
</dbReference>
<keyword evidence="11 14" id="KW-0255">Endonuclease</keyword>
<dbReference type="AlphaFoldDB" id="A0AAE3K8P7"/>
<dbReference type="GO" id="GO:0030145">
    <property type="term" value="F:manganese ion binding"/>
    <property type="evidence" value="ECO:0007669"/>
    <property type="project" value="UniProtKB-UniRule"/>
</dbReference>
<feature type="binding site" evidence="14 15">
    <location>
        <position position="101"/>
    </location>
    <ligand>
        <name>a divalent metal cation</name>
        <dbReference type="ChEBI" id="CHEBI:60240"/>
    </ligand>
</feature>
<feature type="domain" description="RNase H type-2" evidence="17">
    <location>
        <begin position="1"/>
        <end position="209"/>
    </location>
</feature>
<dbReference type="InterPro" id="IPR020787">
    <property type="entry name" value="RNase_HII_arc"/>
</dbReference>
<evidence type="ECO:0000259" key="17">
    <source>
        <dbReference type="PROSITE" id="PS51975"/>
    </source>
</evidence>
<dbReference type="GO" id="GO:0043137">
    <property type="term" value="P:DNA replication, removal of RNA primer"/>
    <property type="evidence" value="ECO:0007669"/>
    <property type="project" value="TreeGrafter"/>
</dbReference>
<dbReference type="GO" id="GO:0005737">
    <property type="term" value="C:cytoplasm"/>
    <property type="evidence" value="ECO:0007669"/>
    <property type="project" value="UniProtKB-SubCell"/>
</dbReference>
<dbReference type="PROSITE" id="PS51975">
    <property type="entry name" value="RNASE_H_2"/>
    <property type="match status" value="1"/>
</dbReference>
<dbReference type="GO" id="GO:0004523">
    <property type="term" value="F:RNA-DNA hybrid ribonuclease activity"/>
    <property type="evidence" value="ECO:0007669"/>
    <property type="project" value="UniProtKB-UniRule"/>
</dbReference>
<reference evidence="18" key="1">
    <citation type="journal article" date="2022" name="Syst. Appl. Microbiol.">
        <title>Natronocalculus amylovorans gen. nov., sp. nov., and Natranaeroarchaeum aerophilus sp. nov., dominant culturable amylolytic natronoarchaea from hypersaline soda lakes in southwestern Siberia.</title>
        <authorList>
            <person name="Sorokin D.Y."/>
            <person name="Elcheninov A.G."/>
            <person name="Khizhniak T.V."/>
            <person name="Koenen M."/>
            <person name="Bale N.J."/>
            <person name="Damste J.S.S."/>
            <person name="Kublanov I.V."/>
        </authorList>
    </citation>
    <scope>NUCLEOTIDE SEQUENCE</scope>
    <source>
        <strain evidence="18">AArc-St2</strain>
    </source>
</reference>
<comment type="caution">
    <text evidence="18">The sequence shown here is derived from an EMBL/GenBank/DDBJ whole genome shotgun (WGS) entry which is preliminary data.</text>
</comment>
<organism evidence="18 19">
    <name type="scientific">Natronocalculus amylovorans</name>
    <dbReference type="NCBI Taxonomy" id="2917812"/>
    <lineage>
        <taxon>Archaea</taxon>
        <taxon>Methanobacteriati</taxon>
        <taxon>Methanobacteriota</taxon>
        <taxon>Stenosarchaea group</taxon>
        <taxon>Halobacteria</taxon>
        <taxon>Halobacteriales</taxon>
        <taxon>Haloferacaceae</taxon>
        <taxon>Natronocalculus</taxon>
    </lineage>
</organism>
<keyword evidence="8 14" id="KW-0963">Cytoplasm</keyword>
<evidence type="ECO:0000313" key="19">
    <source>
        <dbReference type="Proteomes" id="UP001203207"/>
    </source>
</evidence>
<dbReference type="InterPro" id="IPR024567">
    <property type="entry name" value="RNase_HII/HIII_dom"/>
</dbReference>
<dbReference type="InterPro" id="IPR036397">
    <property type="entry name" value="RNaseH_sf"/>
</dbReference>
<accession>A0AAE3K8P7</accession>
<comment type="cofactor">
    <cofactor evidence="2">
        <name>Mg(2+)</name>
        <dbReference type="ChEBI" id="CHEBI:18420"/>
    </cofactor>
</comment>
<dbReference type="CDD" id="cd07180">
    <property type="entry name" value="RNase_HII_archaea_like"/>
    <property type="match status" value="1"/>
</dbReference>
<reference evidence="18" key="2">
    <citation type="submission" date="2022-02" db="EMBL/GenBank/DDBJ databases">
        <authorList>
            <person name="Elcheninov A.G."/>
            <person name="Sorokin D.Y."/>
            <person name="Kublanov I.V."/>
        </authorList>
    </citation>
    <scope>NUCLEOTIDE SEQUENCE</scope>
    <source>
        <strain evidence="18">AArc-St2</strain>
    </source>
</reference>
<evidence type="ECO:0000256" key="9">
    <source>
        <dbReference type="ARBA" id="ARBA00022722"/>
    </source>
</evidence>
<dbReference type="InterPro" id="IPR012337">
    <property type="entry name" value="RNaseH-like_sf"/>
</dbReference>
<name>A0AAE3K8P7_9EURY</name>
<dbReference type="InterPro" id="IPR004649">
    <property type="entry name" value="RNase_H2_suA"/>
</dbReference>
<dbReference type="FunFam" id="1.10.10.460:FF:000001">
    <property type="entry name" value="Ribonuclease"/>
    <property type="match status" value="1"/>
</dbReference>
<evidence type="ECO:0000256" key="5">
    <source>
        <dbReference type="ARBA" id="ARBA00007383"/>
    </source>
</evidence>